<dbReference type="CDD" id="cd06170">
    <property type="entry name" value="LuxR_C_like"/>
    <property type="match status" value="1"/>
</dbReference>
<dbReference type="InterPro" id="IPR011990">
    <property type="entry name" value="TPR-like_helical_dom_sf"/>
</dbReference>
<dbReference type="Proteomes" id="UP000176005">
    <property type="component" value="Unassembled WGS sequence"/>
</dbReference>
<dbReference type="InterPro" id="IPR036388">
    <property type="entry name" value="WH-like_DNA-bd_sf"/>
</dbReference>
<dbReference type="SUPFAM" id="SSF52540">
    <property type="entry name" value="P-loop containing nucleoside triphosphate hydrolases"/>
    <property type="match status" value="1"/>
</dbReference>
<keyword evidence="1" id="KW-0547">Nucleotide-binding</keyword>
<dbReference type="SMART" id="SM00421">
    <property type="entry name" value="HTH_LUXR"/>
    <property type="match status" value="1"/>
</dbReference>
<dbReference type="PATRIC" id="fig|518642.10.peg.5070"/>
<dbReference type="GO" id="GO:0005524">
    <property type="term" value="F:ATP binding"/>
    <property type="evidence" value="ECO:0007669"/>
    <property type="project" value="UniProtKB-KW"/>
</dbReference>
<dbReference type="Pfam" id="PF13191">
    <property type="entry name" value="AAA_16"/>
    <property type="match status" value="1"/>
</dbReference>
<accession>A0A1E7L0G5</accession>
<dbReference type="EMBL" id="LJGW01000355">
    <property type="protein sequence ID" value="OEV09631.1"/>
    <property type="molecule type" value="Genomic_DNA"/>
</dbReference>
<protein>
    <submittedName>
        <fullName evidence="4">LuxR family transcriptional regulator</fullName>
    </submittedName>
</protein>
<dbReference type="InterPro" id="IPR016032">
    <property type="entry name" value="Sig_transdc_resp-reg_C-effctor"/>
</dbReference>
<dbReference type="Gene3D" id="1.25.40.10">
    <property type="entry name" value="Tetratricopeptide repeat domain"/>
    <property type="match status" value="1"/>
</dbReference>
<dbReference type="PROSITE" id="PS50043">
    <property type="entry name" value="HTH_LUXR_2"/>
    <property type="match status" value="1"/>
</dbReference>
<gene>
    <name evidence="4" type="ORF">AN218_21185</name>
</gene>
<comment type="caution">
    <text evidence="4">The sequence shown here is derived from an EMBL/GenBank/DDBJ whole genome shotgun (WGS) entry which is preliminary data.</text>
</comment>
<evidence type="ECO:0000313" key="5">
    <source>
        <dbReference type="Proteomes" id="UP000176005"/>
    </source>
</evidence>
<dbReference type="Pfam" id="PF00196">
    <property type="entry name" value="GerE"/>
    <property type="match status" value="1"/>
</dbReference>
<dbReference type="PRINTS" id="PR00038">
    <property type="entry name" value="HTHLUXR"/>
</dbReference>
<dbReference type="PANTHER" id="PTHR16305:SF35">
    <property type="entry name" value="TRANSCRIPTIONAL ACTIVATOR DOMAIN"/>
    <property type="match status" value="1"/>
</dbReference>
<dbReference type="GO" id="GO:0004016">
    <property type="term" value="F:adenylate cyclase activity"/>
    <property type="evidence" value="ECO:0007669"/>
    <property type="project" value="TreeGrafter"/>
</dbReference>
<feature type="domain" description="HTH luxR-type" evidence="3">
    <location>
        <begin position="883"/>
        <end position="948"/>
    </location>
</feature>
<proteinExistence type="predicted"/>
<keyword evidence="2" id="KW-0067">ATP-binding</keyword>
<evidence type="ECO:0000259" key="3">
    <source>
        <dbReference type="PROSITE" id="PS50043"/>
    </source>
</evidence>
<dbReference type="InterPro" id="IPR000792">
    <property type="entry name" value="Tscrpt_reg_LuxR_C"/>
</dbReference>
<dbReference type="PROSITE" id="PS00622">
    <property type="entry name" value="HTH_LUXR_1"/>
    <property type="match status" value="1"/>
</dbReference>
<dbReference type="Gene3D" id="1.10.10.10">
    <property type="entry name" value="Winged helix-like DNA-binding domain superfamily/Winged helix DNA-binding domain"/>
    <property type="match status" value="1"/>
</dbReference>
<dbReference type="GO" id="GO:0003677">
    <property type="term" value="F:DNA binding"/>
    <property type="evidence" value="ECO:0007669"/>
    <property type="project" value="InterPro"/>
</dbReference>
<sequence length="965" mass="102227">MVPDRLPSAGLSDCLVGRAREMAVLKRSAEAARRGQAGLVTLQGPPGIGKTSLLHSFIASDACREMTVLHGACSEIDAGAGYGGVRALFRSLGLSAEDAAFSPLLSGGARRALPALATGSGSSAYESSAAYSVMHGLYWLTANLMAERPLLLALDDVHWCDERSLAWIDFLLRRSEEMPLLVVLAQRDEAVPLASALADVAARPSSAFLELSPLSRQDVVELVGYAYQGAAESTFVRDVAALPGGNPMLLKRLLLELKSAGVRPDEHGVNRAREIAGQVVSDSVRGMLRALPEWIRTLARAAAVLGDAPAERLGALAGLPPTLVDEGVKVLRKAEILAPDGLGLAHDLVRSAVLEDMDGDALAELRTSAALLLSDESLPPEQVANQLLLLPRLTAPWMTAVLCEAAGQAESRAAPEAAVRYLTRAREADPDSLALRLQLARCVSQTEPAEAVRQLQAVLESPLDVRTRAGVAVQFGGVCLLAQQSPAAVRVLEEVLQQLDCELGRDPGPADVELRTEVQAALLRAGADEKSTIGQVRERASSMPAPPGDTTAQRQLLAMQALLGALGGDDVEGCIDKARRAIRATGSPTEESLFASSFTLSLADEAEEALEALDRLLQASQRSAAAWSYVLALAIRAFVLHGIGALPEALADAQTSVGIIADERWGHTSAMPQIALAMVLTDLGEPQRAASVLDAIERPNLDRLVTEYPWYAQVAARTRWSLGDVEGGLELLYACGRSLDESGVANPVYLPWWLDAAGMLMDLGRTGQARGLAEHGSELAERWGTPRAKALASLGGGLTTPGPKGIELLVASAEMFAGSPARGEHARAEFLVGRALLAEGDRRSARDHLRTAADLAQRCGTFKLGEMARTLLIEAGGRMRKMSGSPLGMLTGMERKVADLAAAGTSNRGIAEALFVTVRTVETHLTSAYRKLGVTSRADLAPVLSAREDLVKKLPLRAAYPPARR</sequence>
<dbReference type="GO" id="GO:0005737">
    <property type="term" value="C:cytoplasm"/>
    <property type="evidence" value="ECO:0007669"/>
    <property type="project" value="TreeGrafter"/>
</dbReference>
<dbReference type="RefSeq" id="WP_070018489.1">
    <property type="nucleotide sequence ID" value="NZ_LJGW01000355.1"/>
</dbReference>
<reference evidence="4 5" key="1">
    <citation type="journal article" date="2016" name="Front. Microbiol.">
        <title>Comparative Genomics Analysis of Streptomyces Species Reveals Their Adaptation to the Marine Environment and Their Diversity at the Genomic Level.</title>
        <authorList>
            <person name="Tian X."/>
            <person name="Zhang Z."/>
            <person name="Yang T."/>
            <person name="Chen M."/>
            <person name="Li J."/>
            <person name="Chen F."/>
            <person name="Yang J."/>
            <person name="Li W."/>
            <person name="Zhang B."/>
            <person name="Zhang Z."/>
            <person name="Wu J."/>
            <person name="Zhang C."/>
            <person name="Long L."/>
            <person name="Xiao J."/>
        </authorList>
    </citation>
    <scope>NUCLEOTIDE SEQUENCE [LARGE SCALE GENOMIC DNA]</scope>
    <source>
        <strain evidence="4 5">SCSIO 10429</strain>
    </source>
</reference>
<evidence type="ECO:0000256" key="1">
    <source>
        <dbReference type="ARBA" id="ARBA00022741"/>
    </source>
</evidence>
<name>A0A1E7L0G5_9ACTN</name>
<dbReference type="PANTHER" id="PTHR16305">
    <property type="entry name" value="TESTICULAR SOLUBLE ADENYLYL CYCLASE"/>
    <property type="match status" value="1"/>
</dbReference>
<dbReference type="InterPro" id="IPR041664">
    <property type="entry name" value="AAA_16"/>
</dbReference>
<keyword evidence="5" id="KW-1185">Reference proteome</keyword>
<dbReference type="InterPro" id="IPR027417">
    <property type="entry name" value="P-loop_NTPase"/>
</dbReference>
<dbReference type="GO" id="GO:0006355">
    <property type="term" value="P:regulation of DNA-templated transcription"/>
    <property type="evidence" value="ECO:0007669"/>
    <property type="project" value="InterPro"/>
</dbReference>
<organism evidence="4 5">
    <name type="scientific">Streptomyces nanshensis</name>
    <dbReference type="NCBI Taxonomy" id="518642"/>
    <lineage>
        <taxon>Bacteria</taxon>
        <taxon>Bacillati</taxon>
        <taxon>Actinomycetota</taxon>
        <taxon>Actinomycetes</taxon>
        <taxon>Kitasatosporales</taxon>
        <taxon>Streptomycetaceae</taxon>
        <taxon>Streptomyces</taxon>
    </lineage>
</organism>
<evidence type="ECO:0000256" key="2">
    <source>
        <dbReference type="ARBA" id="ARBA00022840"/>
    </source>
</evidence>
<evidence type="ECO:0000313" key="4">
    <source>
        <dbReference type="EMBL" id="OEV09631.1"/>
    </source>
</evidence>
<dbReference type="AlphaFoldDB" id="A0A1E7L0G5"/>
<dbReference type="SUPFAM" id="SSF46894">
    <property type="entry name" value="C-terminal effector domain of the bipartite response regulators"/>
    <property type="match status" value="1"/>
</dbReference>
<dbReference type="SUPFAM" id="SSF48452">
    <property type="entry name" value="TPR-like"/>
    <property type="match status" value="1"/>
</dbReference>